<evidence type="ECO:0000313" key="3">
    <source>
        <dbReference type="Proteomes" id="UP001500665"/>
    </source>
</evidence>
<keyword evidence="1" id="KW-0812">Transmembrane</keyword>
<evidence type="ECO:0000256" key="1">
    <source>
        <dbReference type="SAM" id="Phobius"/>
    </source>
</evidence>
<feature type="transmembrane region" description="Helical" evidence="1">
    <location>
        <begin position="494"/>
        <end position="517"/>
    </location>
</feature>
<reference evidence="2 3" key="1">
    <citation type="journal article" date="2019" name="Int. J. Syst. Evol. Microbiol.">
        <title>The Global Catalogue of Microorganisms (GCM) 10K type strain sequencing project: providing services to taxonomists for standard genome sequencing and annotation.</title>
        <authorList>
            <consortium name="The Broad Institute Genomics Platform"/>
            <consortium name="The Broad Institute Genome Sequencing Center for Infectious Disease"/>
            <person name="Wu L."/>
            <person name="Ma J."/>
        </authorList>
    </citation>
    <scope>NUCLEOTIDE SEQUENCE [LARGE SCALE GENOMIC DNA]</scope>
    <source>
        <strain evidence="2 3">JCM 10696</strain>
    </source>
</reference>
<proteinExistence type="predicted"/>
<dbReference type="Proteomes" id="UP001500665">
    <property type="component" value="Unassembled WGS sequence"/>
</dbReference>
<protein>
    <submittedName>
        <fullName evidence="2">ABC transporter permease</fullName>
    </submittedName>
</protein>
<dbReference type="EMBL" id="BAAAHH010000044">
    <property type="protein sequence ID" value="GAA0966555.1"/>
    <property type="molecule type" value="Genomic_DNA"/>
</dbReference>
<accession>A0ABN1RWQ5</accession>
<keyword evidence="3" id="KW-1185">Reference proteome</keyword>
<feature type="transmembrane region" description="Helical" evidence="1">
    <location>
        <begin position="464"/>
        <end position="482"/>
    </location>
</feature>
<feature type="transmembrane region" description="Helical" evidence="1">
    <location>
        <begin position="21"/>
        <end position="38"/>
    </location>
</feature>
<gene>
    <name evidence="2" type="ORF">GCM10009550_69120</name>
</gene>
<evidence type="ECO:0000313" key="2">
    <source>
        <dbReference type="EMBL" id="GAA0966555.1"/>
    </source>
</evidence>
<keyword evidence="1" id="KW-0472">Membrane</keyword>
<organism evidence="2 3">
    <name type="scientific">Actinocorallia libanotica</name>
    <dbReference type="NCBI Taxonomy" id="46162"/>
    <lineage>
        <taxon>Bacteria</taxon>
        <taxon>Bacillati</taxon>
        <taxon>Actinomycetota</taxon>
        <taxon>Actinomycetes</taxon>
        <taxon>Streptosporangiales</taxon>
        <taxon>Thermomonosporaceae</taxon>
        <taxon>Actinocorallia</taxon>
    </lineage>
</organism>
<feature type="transmembrane region" description="Helical" evidence="1">
    <location>
        <begin position="112"/>
        <end position="136"/>
    </location>
</feature>
<sequence>MFRSIGGLALGDFRDRVRRPVYAVTLLAAVILGYLAVPDPQARLVIMNIGGYRGVYDSAYVGTATALAAALWLTLGGFYVVRGAIERDERTGVGRLVAATPLRTPAYLAAKFLSNTMVLGSMVAVLAATAAVMQFARAEDRAIDPVALLTPFVVIALPMAVATAAAALLFETLPLLRGGLGNAGWFFVWLAVAVGSLSERAPFDVLGARHVVEALRAAMVEQGLWKRHSSFSLGLTEEPEPLKSFPWDGFPLTAAFLGGRALLVVAALAVVLLPALWFGRFDPARGTLRPTPQQAAEPGLPPAPAYRGLPATAPAYGNTFGRLLAGELTVIVREATRWWWLGAAILAVVGLAVPSGSVAAVALPLAWVWPVLLWSRLGTRHQSDGMEGLIGAYPAPHRRLLAEWTAGLAVTVLPGLAPLLRMAASGDAPGMAAWLGGALLIPSLALAAGILTRTPRLFQALYPALWYCAFNGLAPLDFMGAVRDGGVPAGPHPLAVAALAGLLLGLTLLTTTVRGAAWTTRRA</sequence>
<feature type="transmembrane region" description="Helical" evidence="1">
    <location>
        <begin position="148"/>
        <end position="170"/>
    </location>
</feature>
<feature type="transmembrane region" description="Helical" evidence="1">
    <location>
        <begin position="432"/>
        <end position="452"/>
    </location>
</feature>
<comment type="caution">
    <text evidence="2">The sequence shown here is derived from an EMBL/GenBank/DDBJ whole genome shotgun (WGS) entry which is preliminary data.</text>
</comment>
<feature type="transmembrane region" description="Helical" evidence="1">
    <location>
        <begin position="182"/>
        <end position="198"/>
    </location>
</feature>
<dbReference type="RefSeq" id="WP_344246157.1">
    <property type="nucleotide sequence ID" value="NZ_BAAAHH010000044.1"/>
</dbReference>
<name>A0ABN1RWQ5_9ACTN</name>
<feature type="transmembrane region" description="Helical" evidence="1">
    <location>
        <begin position="58"/>
        <end position="81"/>
    </location>
</feature>
<keyword evidence="1" id="KW-1133">Transmembrane helix</keyword>
<feature type="transmembrane region" description="Helical" evidence="1">
    <location>
        <begin position="254"/>
        <end position="279"/>
    </location>
</feature>
<feature type="transmembrane region" description="Helical" evidence="1">
    <location>
        <begin position="338"/>
        <end position="355"/>
    </location>
</feature>